<organism evidence="2 3">
    <name type="scientific">Cinnamomum micranthum f. kanehirae</name>
    <dbReference type="NCBI Taxonomy" id="337451"/>
    <lineage>
        <taxon>Eukaryota</taxon>
        <taxon>Viridiplantae</taxon>
        <taxon>Streptophyta</taxon>
        <taxon>Embryophyta</taxon>
        <taxon>Tracheophyta</taxon>
        <taxon>Spermatophyta</taxon>
        <taxon>Magnoliopsida</taxon>
        <taxon>Magnoliidae</taxon>
        <taxon>Laurales</taxon>
        <taxon>Lauraceae</taxon>
        <taxon>Cinnamomum</taxon>
    </lineage>
</organism>
<feature type="region of interest" description="Disordered" evidence="1">
    <location>
        <begin position="148"/>
        <end position="187"/>
    </location>
</feature>
<dbReference type="Proteomes" id="UP000283530">
    <property type="component" value="Unassembled WGS sequence"/>
</dbReference>
<reference evidence="2 3" key="1">
    <citation type="journal article" date="2019" name="Nat. Plants">
        <title>Stout camphor tree genome fills gaps in understanding of flowering plant genome evolution.</title>
        <authorList>
            <person name="Chaw S.M."/>
            <person name="Liu Y.C."/>
            <person name="Wu Y.W."/>
            <person name="Wang H.Y."/>
            <person name="Lin C.I."/>
            <person name="Wu C.S."/>
            <person name="Ke H.M."/>
            <person name="Chang L.Y."/>
            <person name="Hsu C.Y."/>
            <person name="Yang H.T."/>
            <person name="Sudianto E."/>
            <person name="Hsu M.H."/>
            <person name="Wu K.P."/>
            <person name="Wang L.N."/>
            <person name="Leebens-Mack J.H."/>
            <person name="Tsai I.J."/>
        </authorList>
    </citation>
    <scope>NUCLEOTIDE SEQUENCE [LARGE SCALE GENOMIC DNA]</scope>
    <source>
        <strain evidence="3">cv. Chaw 1501</strain>
        <tissue evidence="2">Young leaves</tissue>
    </source>
</reference>
<evidence type="ECO:0000313" key="2">
    <source>
        <dbReference type="EMBL" id="RWR79009.1"/>
    </source>
</evidence>
<gene>
    <name evidence="2" type="ORF">CKAN_00756400</name>
</gene>
<accession>A0A3S3MMD1</accession>
<sequence length="187" mass="21125">MCGLYKCLRWLAIDLNPTSVLVIDVVYQPTPLPMLGYQVKQEMVGHTQTENEGILATLEADFKNAGSRPAQRFMQEILELVQDPKVRVVSAVWDRGLLNSGMAKYIAEEAMKLGQYDAVIWIDFIRHSSSPRKLQMRIAEKLGVQLPSAKGRDAATAATDEEEDDDEQEEEDENVVVRKRRSTKDLC</sequence>
<keyword evidence="3" id="KW-1185">Reference proteome</keyword>
<feature type="compositionally biased region" description="Basic residues" evidence="1">
    <location>
        <begin position="177"/>
        <end position="187"/>
    </location>
</feature>
<protein>
    <submittedName>
        <fullName evidence="2">Uncharacterized protein</fullName>
    </submittedName>
</protein>
<name>A0A3S3MMD1_9MAGN</name>
<dbReference type="OrthoDB" id="10525054at2759"/>
<evidence type="ECO:0000256" key="1">
    <source>
        <dbReference type="SAM" id="MobiDB-lite"/>
    </source>
</evidence>
<dbReference type="AlphaFoldDB" id="A0A3S3MMD1"/>
<evidence type="ECO:0000313" key="3">
    <source>
        <dbReference type="Proteomes" id="UP000283530"/>
    </source>
</evidence>
<feature type="compositionally biased region" description="Acidic residues" evidence="1">
    <location>
        <begin position="159"/>
        <end position="174"/>
    </location>
</feature>
<dbReference type="EMBL" id="QPKB01000003">
    <property type="protein sequence ID" value="RWR79009.1"/>
    <property type="molecule type" value="Genomic_DNA"/>
</dbReference>
<proteinExistence type="predicted"/>
<comment type="caution">
    <text evidence="2">The sequence shown here is derived from an EMBL/GenBank/DDBJ whole genome shotgun (WGS) entry which is preliminary data.</text>
</comment>